<dbReference type="Proteomes" id="UP000057609">
    <property type="component" value="Chromosome"/>
</dbReference>
<organism evidence="1 2">
    <name type="scientific">Geobacter pickeringii</name>
    <dbReference type="NCBI Taxonomy" id="345632"/>
    <lineage>
        <taxon>Bacteria</taxon>
        <taxon>Pseudomonadati</taxon>
        <taxon>Thermodesulfobacteriota</taxon>
        <taxon>Desulfuromonadia</taxon>
        <taxon>Geobacterales</taxon>
        <taxon>Geobacteraceae</taxon>
        <taxon>Geobacter</taxon>
    </lineage>
</organism>
<evidence type="ECO:0000313" key="1">
    <source>
        <dbReference type="EMBL" id="AJE01986.1"/>
    </source>
</evidence>
<protein>
    <recommendedName>
        <fullName evidence="3">DUF507 domain-containing protein</fullName>
    </recommendedName>
</protein>
<dbReference type="EMBL" id="CP009788">
    <property type="protein sequence ID" value="AJE01986.1"/>
    <property type="molecule type" value="Genomic_DNA"/>
</dbReference>
<keyword evidence="2" id="KW-1185">Reference proteome</keyword>
<gene>
    <name evidence="1" type="ORF">GPICK_00110</name>
</gene>
<dbReference type="STRING" id="345632.GPICK_00110"/>
<evidence type="ECO:0008006" key="3">
    <source>
        <dbReference type="Google" id="ProtNLM"/>
    </source>
</evidence>
<dbReference type="OrthoDB" id="13157at2"/>
<dbReference type="AlphaFoldDB" id="A0A0B5BD11"/>
<proteinExistence type="predicted"/>
<dbReference type="RefSeq" id="WP_039739373.1">
    <property type="nucleotide sequence ID" value="NZ_CP009788.1"/>
</dbReference>
<dbReference type="HOGENOM" id="CLU_187465_0_0_7"/>
<reference evidence="1 2" key="1">
    <citation type="journal article" date="2015" name="Genome Announc.">
        <title>Complete Genome of Geobacter pickeringii G13T, a Metal-Reducing Isolate from Sedimentary Kaolin Deposits.</title>
        <authorList>
            <person name="Badalamenti J.P."/>
            <person name="Bond D.R."/>
        </authorList>
    </citation>
    <scope>NUCLEOTIDE SEQUENCE [LARGE SCALE GENOMIC DNA]</scope>
    <source>
        <strain evidence="1 2">G13</strain>
    </source>
</reference>
<evidence type="ECO:0000313" key="2">
    <source>
        <dbReference type="Proteomes" id="UP000057609"/>
    </source>
</evidence>
<sequence length="90" mass="10658">MSISEDRISHLAHRIYDRLWKDDLADFPDERQSLACIKETITAFFSVAEEVDAIVRKKLASYAQAKVPGSREYEILYHKFHQEEMAKRKW</sequence>
<dbReference type="Pfam" id="PF04368">
    <property type="entry name" value="DUF507"/>
    <property type="match status" value="1"/>
</dbReference>
<dbReference type="InterPro" id="IPR007463">
    <property type="entry name" value="DUF507"/>
</dbReference>
<accession>A0A0B5BD11</accession>
<name>A0A0B5BD11_9BACT</name>
<dbReference type="KEGG" id="gpi:GPICK_00110"/>